<comment type="caution">
    <text evidence="7">The sequence shown here is derived from an EMBL/GenBank/DDBJ whole genome shotgun (WGS) entry which is preliminary data.</text>
</comment>
<feature type="region of interest" description="Disordered" evidence="5">
    <location>
        <begin position="504"/>
        <end position="556"/>
    </location>
</feature>
<keyword evidence="8" id="KW-1185">Reference proteome</keyword>
<evidence type="ECO:0000256" key="3">
    <source>
        <dbReference type="ARBA" id="ARBA00022833"/>
    </source>
</evidence>
<evidence type="ECO:0000259" key="6">
    <source>
        <dbReference type="PROSITE" id="PS50089"/>
    </source>
</evidence>
<dbReference type="STRING" id="52838.A0A4S8ISV6"/>
<dbReference type="SUPFAM" id="SSF57850">
    <property type="entry name" value="RING/U-box"/>
    <property type="match status" value="1"/>
</dbReference>
<feature type="region of interest" description="Disordered" evidence="5">
    <location>
        <begin position="1014"/>
        <end position="1072"/>
    </location>
</feature>
<feature type="compositionally biased region" description="Polar residues" evidence="5">
    <location>
        <begin position="855"/>
        <end position="865"/>
    </location>
</feature>
<dbReference type="GO" id="GO:0008270">
    <property type="term" value="F:zinc ion binding"/>
    <property type="evidence" value="ECO:0007669"/>
    <property type="project" value="UniProtKB-KW"/>
</dbReference>
<feature type="region of interest" description="Disordered" evidence="5">
    <location>
        <begin position="662"/>
        <end position="693"/>
    </location>
</feature>
<feature type="compositionally biased region" description="Polar residues" evidence="5">
    <location>
        <begin position="1036"/>
        <end position="1060"/>
    </location>
</feature>
<feature type="region of interest" description="Disordered" evidence="5">
    <location>
        <begin position="274"/>
        <end position="300"/>
    </location>
</feature>
<dbReference type="PANTHER" id="PTHR37393">
    <property type="entry name" value="AT-RICH INTERACTIVE DOMAIN-CONTAINING PROTEIN 1A-LIKE"/>
    <property type="match status" value="1"/>
</dbReference>
<dbReference type="InterPro" id="IPR001841">
    <property type="entry name" value="Znf_RING"/>
</dbReference>
<sequence>MVRSLLILFMQKENIFFVQLIFSSYELGVVELTTEGYLNSVKFSWTEASFTMGFDNECILNIQSLPGEYFCPVCRTLIYPNEALQSQCTHLYCKPCLAYIVATSQACPYDGYLVTEADSKPLIESNKALAETIGKVTVYCLYCRSGCQWQGTLSECIAHCTGCAFGNSPVVCNRCGIQIIHRQVQEHTQICPGLQPQAQQVDGGQAQASTTSSQAVSQDPSVASSAAPASTASAASATTTSAAVATPAASAATPTALPTATSVTMPVVSTTATTLPAASQGQSQTNSTGNAQDAAQVPTPQQLYQQQQLQYQQYYQMYHGYDPYQQQYQQNAQFQQQPYPQYAQSQMQVVPQLAIQGQQQTSSYVQSQPHPQAQLQPQALAQPLTQPQPQPQPQPQSQVAQLQQQQQPLPQPQSQPSAHLVQMQTQLPRTPVQQPYTQARPQTNLPPQAQIAGQQFGQPPQPHQTQQSYPQTQPQQQVQAPLYQQPLQPHHHPQSLPQQLPHLHAQPQARPTSFQQPPMHLQPHPQHPSAQPQPMTQPQHPSVHAVTERQSYQQPQMLSRTSLVPNHNIPCLCIPSSKVLPNTILFNAPAGPAWCPTTTSHAYAFPAASDGTPVVPAASDAPAGPAWCPTTTSHAYAFPAARCYPTTSCSIAKPVCTSTASAATSSSTVPSPTAASYPNASPTATNATHTKASCKSSTSATTTSYCSSAWTTTAQYTGLHSQAPQQGLPPQQSHGHLNSGQQNQLGMLASQQQLHPQVPPYTQHHFPPHLQAQQNMPLSQALTTHQTQAVAGRPVMVNNCMPHQLIQQSPGGPGKLVQHVLNQQSPSRSHLTLPGNNLATTYDSQRSHLPKPGSHDSSIPVSASHSGVVDKVGHATELSTETAAKNAEGNEQTERSATVDPKILKTELETVKEKVSGKVKEKDMQLEVEPTLVRGRSMDSHTDMELPESKHAIKEELANLPEDGIETSHVSKDRDVEGEIQVVEDKPDVNAGVQGEIQCANLPSDASLHSISSALPKESSGLSEGQTDGEIARKTQPPQQLSVTSSDGGQLPQPTKQHVTPSYDGASLQPGSHEKNSAWLAWQGLGSGMPQVVGPAGSSSDKEGFPPQHIPHSHPSNVPVMTPRFPAPDKILPLQMSHQGAIHDRRSQEAPYQMQAPGQNMILSQMRPSDHGYPEPIPRQVQPSIVQEPLRPPSGQPYGGGYHSDAMHGGLPGPGLPTSVRAPGHAGFRQQGFPEPVIAQGQSQNYLSVPHAGTTRVPHGESLTRTAPVVPLTGAFNTSTQMMPRGPPFHPEDRGVPSHVGNANILEAEIYDTRRPVFQDVRQTDPHVESNVIANGIQRKLRFAGMHDSHGLAEGRLKPLPDERFRSLPGDGMPRPFPLEPGRHNVSGREFEEDLKQFSRLAHLDGEGFQKFDSYGSSTRLLERGQQHVGPDSIPRSSNISVRGPDGIPSEFLATQVGPFQAGNSAPFPASRAGSEFHMMNILEMRRPAGFHEDFGAVPDLHRSLPGFDHRHIRSPVKNLGGLPSSRFGSASQPHMEDIDPKELHGFAERSKAFNLPSDSTGSYFHDSKSSMPGALPGRSARGVPDGPRNFRMVEQLQSGNFPGSTRKDLDGREIPHIHMHPGEPFGHVCASYIVVNETFGSRGLPSNLHAGEPFDWGHFPTGDRSFGVNYGHDFPNEAGLFSTKRKPGTTGWCRICSVDCGTVEGLDFHAQSREHQRMAIDMVLAIKKENNKKHRISEGVLSFEGSNKSRNYFGRQLK</sequence>
<protein>
    <recommendedName>
        <fullName evidence="6">RING-type domain-containing protein</fullName>
    </recommendedName>
</protein>
<feature type="region of interest" description="Disordered" evidence="5">
    <location>
        <begin position="1516"/>
        <end position="1535"/>
    </location>
</feature>
<feature type="region of interest" description="Disordered" evidence="5">
    <location>
        <begin position="1564"/>
        <end position="1584"/>
    </location>
</feature>
<evidence type="ECO:0000256" key="5">
    <source>
        <dbReference type="SAM" id="MobiDB-lite"/>
    </source>
</evidence>
<dbReference type="PROSITE" id="PS50089">
    <property type="entry name" value="ZF_RING_2"/>
    <property type="match status" value="1"/>
</dbReference>
<name>A0A4S8ISV6_MUSBA</name>
<dbReference type="PROSITE" id="PS00518">
    <property type="entry name" value="ZF_RING_1"/>
    <property type="match status" value="1"/>
</dbReference>
<evidence type="ECO:0000256" key="1">
    <source>
        <dbReference type="ARBA" id="ARBA00022723"/>
    </source>
</evidence>
<feature type="region of interest" description="Disordered" evidence="5">
    <location>
        <begin position="384"/>
        <end position="421"/>
    </location>
</feature>
<evidence type="ECO:0000256" key="4">
    <source>
        <dbReference type="PROSITE-ProRule" id="PRU00175"/>
    </source>
</evidence>
<dbReference type="InterPro" id="IPR013083">
    <property type="entry name" value="Znf_RING/FYVE/PHD"/>
</dbReference>
<feature type="compositionally biased region" description="Polar residues" evidence="5">
    <location>
        <begin position="824"/>
        <end position="844"/>
    </location>
</feature>
<dbReference type="PANTHER" id="PTHR37393:SF1">
    <property type="entry name" value="AT-RICH INTERACTIVE DOMAIN-CONTAINING PROTEIN 1A-LIKE"/>
    <property type="match status" value="1"/>
</dbReference>
<feature type="compositionally biased region" description="Polar residues" evidence="5">
    <location>
        <begin position="274"/>
        <end position="293"/>
    </location>
</feature>
<keyword evidence="1" id="KW-0479">Metal-binding</keyword>
<dbReference type="Gene3D" id="3.30.40.10">
    <property type="entry name" value="Zinc/RING finger domain, C3HC4 (zinc finger)"/>
    <property type="match status" value="1"/>
</dbReference>
<keyword evidence="3" id="KW-0862">Zinc</keyword>
<organism evidence="7 8">
    <name type="scientific">Musa balbisiana</name>
    <name type="common">Banana</name>
    <dbReference type="NCBI Taxonomy" id="52838"/>
    <lineage>
        <taxon>Eukaryota</taxon>
        <taxon>Viridiplantae</taxon>
        <taxon>Streptophyta</taxon>
        <taxon>Embryophyta</taxon>
        <taxon>Tracheophyta</taxon>
        <taxon>Spermatophyta</taxon>
        <taxon>Magnoliopsida</taxon>
        <taxon>Liliopsida</taxon>
        <taxon>Zingiberales</taxon>
        <taxon>Musaceae</taxon>
        <taxon>Musa</taxon>
    </lineage>
</organism>
<gene>
    <name evidence="7" type="ORF">C4D60_Mb06t34340</name>
</gene>
<reference evidence="7 8" key="1">
    <citation type="journal article" date="2019" name="Nat. Plants">
        <title>Genome sequencing of Musa balbisiana reveals subgenome evolution and function divergence in polyploid bananas.</title>
        <authorList>
            <person name="Yao X."/>
        </authorList>
    </citation>
    <scope>NUCLEOTIDE SEQUENCE [LARGE SCALE GENOMIC DNA]</scope>
    <source>
        <strain evidence="8">cv. DH-PKW</strain>
        <tissue evidence="7">Leaves</tissue>
    </source>
</reference>
<dbReference type="Proteomes" id="UP000317650">
    <property type="component" value="Chromosome 6"/>
</dbReference>
<feature type="region of interest" description="Disordered" evidence="5">
    <location>
        <begin position="881"/>
        <end position="901"/>
    </location>
</feature>
<feature type="region of interest" description="Disordered" evidence="5">
    <location>
        <begin position="452"/>
        <end position="479"/>
    </location>
</feature>
<evidence type="ECO:0000256" key="2">
    <source>
        <dbReference type="ARBA" id="ARBA00022771"/>
    </source>
</evidence>
<feature type="region of interest" description="Disordered" evidence="5">
    <location>
        <begin position="824"/>
        <end position="869"/>
    </location>
</feature>
<feature type="compositionally biased region" description="Low complexity" evidence="5">
    <location>
        <begin position="504"/>
        <end position="534"/>
    </location>
</feature>
<feature type="region of interest" description="Disordered" evidence="5">
    <location>
        <begin position="202"/>
        <end position="224"/>
    </location>
</feature>
<accession>A0A4S8ISV6</accession>
<dbReference type="EMBL" id="PYDT01000009">
    <property type="protein sequence ID" value="THU51751.1"/>
    <property type="molecule type" value="Genomic_DNA"/>
</dbReference>
<feature type="domain" description="RING-type" evidence="6">
    <location>
        <begin position="71"/>
        <end position="110"/>
    </location>
</feature>
<feature type="region of interest" description="Disordered" evidence="5">
    <location>
        <begin position="721"/>
        <end position="741"/>
    </location>
</feature>
<proteinExistence type="predicted"/>
<feature type="compositionally biased region" description="Low complexity" evidence="5">
    <location>
        <begin position="662"/>
        <end position="676"/>
    </location>
</feature>
<feature type="compositionally biased region" description="Low complexity" evidence="5">
    <location>
        <begin position="395"/>
        <end position="418"/>
    </location>
</feature>
<keyword evidence="2 4" id="KW-0863">Zinc-finger</keyword>
<evidence type="ECO:0000313" key="7">
    <source>
        <dbReference type="EMBL" id="THU51751.1"/>
    </source>
</evidence>
<dbReference type="InterPro" id="IPR017907">
    <property type="entry name" value="Znf_RING_CS"/>
</dbReference>
<evidence type="ECO:0000313" key="8">
    <source>
        <dbReference type="Proteomes" id="UP000317650"/>
    </source>
</evidence>